<evidence type="ECO:0000256" key="1">
    <source>
        <dbReference type="ARBA" id="ARBA00004305"/>
    </source>
</evidence>
<evidence type="ECO:0000256" key="4">
    <source>
        <dbReference type="ARBA" id="ARBA00022982"/>
    </source>
</evidence>
<dbReference type="SMART" id="SM00893">
    <property type="entry name" value="ETF"/>
    <property type="match status" value="1"/>
</dbReference>
<feature type="domain" description="Electron transfer flavoprotein alpha/beta-subunit N-terminal" evidence="5">
    <location>
        <begin position="98"/>
        <end position="232"/>
    </location>
</feature>
<dbReference type="AlphaFoldDB" id="X6M9V0"/>
<organism evidence="6 7">
    <name type="scientific">Reticulomyxa filosa</name>
    <dbReference type="NCBI Taxonomy" id="46433"/>
    <lineage>
        <taxon>Eukaryota</taxon>
        <taxon>Sar</taxon>
        <taxon>Rhizaria</taxon>
        <taxon>Retaria</taxon>
        <taxon>Foraminifera</taxon>
        <taxon>Monothalamids</taxon>
        <taxon>Reticulomyxidae</taxon>
        <taxon>Reticulomyxa</taxon>
    </lineage>
</organism>
<evidence type="ECO:0000313" key="6">
    <source>
        <dbReference type="EMBL" id="ETO10257.1"/>
    </source>
</evidence>
<dbReference type="Gene3D" id="3.40.50.620">
    <property type="entry name" value="HUPs"/>
    <property type="match status" value="1"/>
</dbReference>
<name>X6M9V0_RETFI</name>
<dbReference type="PANTHER" id="PTHR21294:SF8">
    <property type="entry name" value="ELECTRON TRANSFER FLAVOPROTEIN SUBUNIT BETA"/>
    <property type="match status" value="1"/>
</dbReference>
<dbReference type="GO" id="GO:0009055">
    <property type="term" value="F:electron transfer activity"/>
    <property type="evidence" value="ECO:0007669"/>
    <property type="project" value="InterPro"/>
</dbReference>
<dbReference type="OrthoDB" id="276685at2759"/>
<evidence type="ECO:0000256" key="2">
    <source>
        <dbReference type="ARBA" id="ARBA00007557"/>
    </source>
</evidence>
<dbReference type="Proteomes" id="UP000023152">
    <property type="component" value="Unassembled WGS sequence"/>
</dbReference>
<keyword evidence="7" id="KW-1185">Reference proteome</keyword>
<proteinExistence type="inferred from homology"/>
<comment type="similarity">
    <text evidence="2">Belongs to the ETF beta-subunit/FixA family.</text>
</comment>
<evidence type="ECO:0000313" key="7">
    <source>
        <dbReference type="Proteomes" id="UP000023152"/>
    </source>
</evidence>
<protein>
    <recommendedName>
        <fullName evidence="5">Electron transfer flavoprotein alpha/beta-subunit N-terminal domain-containing protein</fullName>
    </recommendedName>
</protein>
<accession>X6M9V0</accession>
<dbReference type="GO" id="GO:0009063">
    <property type="term" value="P:amino acid catabolic process"/>
    <property type="evidence" value="ECO:0007669"/>
    <property type="project" value="TreeGrafter"/>
</dbReference>
<keyword evidence="3" id="KW-0813">Transport</keyword>
<dbReference type="InterPro" id="IPR014729">
    <property type="entry name" value="Rossmann-like_a/b/a_fold"/>
</dbReference>
<evidence type="ECO:0000259" key="5">
    <source>
        <dbReference type="SMART" id="SM00893"/>
    </source>
</evidence>
<dbReference type="GO" id="GO:0033539">
    <property type="term" value="P:fatty acid beta-oxidation using acyl-CoA dehydrogenase"/>
    <property type="evidence" value="ECO:0007669"/>
    <property type="project" value="TreeGrafter"/>
</dbReference>
<dbReference type="InterPro" id="IPR012255">
    <property type="entry name" value="ETF_b"/>
</dbReference>
<dbReference type="EMBL" id="ASPP01023568">
    <property type="protein sequence ID" value="ETO10257.1"/>
    <property type="molecule type" value="Genomic_DNA"/>
</dbReference>
<dbReference type="InterPro" id="IPR014730">
    <property type="entry name" value="ETF_a/b_N"/>
</dbReference>
<reference evidence="6 7" key="1">
    <citation type="journal article" date="2013" name="Curr. Biol.">
        <title>The Genome of the Foraminiferan Reticulomyxa filosa.</title>
        <authorList>
            <person name="Glockner G."/>
            <person name="Hulsmann N."/>
            <person name="Schleicher M."/>
            <person name="Noegel A.A."/>
            <person name="Eichinger L."/>
            <person name="Gallinger C."/>
            <person name="Pawlowski J."/>
            <person name="Sierra R."/>
            <person name="Euteneuer U."/>
            <person name="Pillet L."/>
            <person name="Moustafa A."/>
            <person name="Platzer M."/>
            <person name="Groth M."/>
            <person name="Szafranski K."/>
            <person name="Schliwa M."/>
        </authorList>
    </citation>
    <scope>NUCLEOTIDE SEQUENCE [LARGE SCALE GENOMIC DNA]</scope>
</reference>
<evidence type="ECO:0000256" key="3">
    <source>
        <dbReference type="ARBA" id="ARBA00022448"/>
    </source>
</evidence>
<dbReference type="Pfam" id="PF01012">
    <property type="entry name" value="ETF"/>
    <property type="match status" value="1"/>
</dbReference>
<gene>
    <name evidence="6" type="ORF">RFI_27122</name>
</gene>
<keyword evidence="4" id="KW-0249">Electron transport</keyword>
<comment type="caution">
    <text evidence="6">The sequence shown here is derived from an EMBL/GenBank/DDBJ whole genome shotgun (WGS) entry which is preliminary data.</text>
</comment>
<comment type="subcellular location">
    <subcellularLocation>
        <location evidence="1">Mitochondrion matrix</location>
    </subcellularLocation>
</comment>
<dbReference type="PANTHER" id="PTHR21294">
    <property type="entry name" value="ELECTRON TRANSFER FLAVOPROTEIN BETA-SUBUNIT"/>
    <property type="match status" value="1"/>
</dbReference>
<dbReference type="GO" id="GO:0005759">
    <property type="term" value="C:mitochondrial matrix"/>
    <property type="evidence" value="ECO:0007669"/>
    <property type="project" value="UniProtKB-SubCell"/>
</dbReference>
<dbReference type="SUPFAM" id="SSF52402">
    <property type="entry name" value="Adenine nucleotide alpha hydrolases-like"/>
    <property type="match status" value="1"/>
</dbReference>
<sequence>MSTNPFCDIAIEEAVTFPTKKKKLSYKKTKSRHKKNHTRNFLLFLFLFFKKLSPFFPYPHKVNEIKHKIKIKINCYFIRGQGIFEKRKETNVNINIKKYVCCEHKKKNNIYNLNITKVRLKEAGHASELIAVTIGPKKASEQLRTAMAIGIDRSIHVVTEQELDTYIQPLAVSKILAKIVEKESPHLVLMGKQSIDDDCSQTGPMLAGRLGWPQATFASQIKVLSKTVILKT</sequence>